<dbReference type="AlphaFoldDB" id="A0A4Y7IAT1"/>
<sequence length="84" mass="9585">MEMVLCCDIVVVIVALRIMGDEAKPVLCDVALLHGGYRKGQYIFVVMEGKQVFDPRRSARIIEQTRIQELIETSTEHNTIPQLR</sequence>
<protein>
    <submittedName>
        <fullName evidence="2">Uncharacterized protein</fullName>
    </submittedName>
</protein>
<evidence type="ECO:0000313" key="2">
    <source>
        <dbReference type="EMBL" id="RZC44618.1"/>
    </source>
</evidence>
<evidence type="ECO:0000256" key="1">
    <source>
        <dbReference type="SAM" id="SignalP"/>
    </source>
</evidence>
<dbReference type="Proteomes" id="UP000316621">
    <property type="component" value="Chromosome 1"/>
</dbReference>
<evidence type="ECO:0000313" key="3">
    <source>
        <dbReference type="Proteomes" id="UP000316621"/>
    </source>
</evidence>
<proteinExistence type="predicted"/>
<organism evidence="2 3">
    <name type="scientific">Papaver somniferum</name>
    <name type="common">Opium poppy</name>
    <dbReference type="NCBI Taxonomy" id="3469"/>
    <lineage>
        <taxon>Eukaryota</taxon>
        <taxon>Viridiplantae</taxon>
        <taxon>Streptophyta</taxon>
        <taxon>Embryophyta</taxon>
        <taxon>Tracheophyta</taxon>
        <taxon>Spermatophyta</taxon>
        <taxon>Magnoliopsida</taxon>
        <taxon>Ranunculales</taxon>
        <taxon>Papaveraceae</taxon>
        <taxon>Papaveroideae</taxon>
        <taxon>Papaver</taxon>
    </lineage>
</organism>
<dbReference type="EMBL" id="CM010715">
    <property type="protein sequence ID" value="RZC44618.1"/>
    <property type="molecule type" value="Genomic_DNA"/>
</dbReference>
<reference evidence="2 3" key="1">
    <citation type="journal article" date="2018" name="Science">
        <title>The opium poppy genome and morphinan production.</title>
        <authorList>
            <person name="Guo L."/>
            <person name="Winzer T."/>
            <person name="Yang X."/>
            <person name="Li Y."/>
            <person name="Ning Z."/>
            <person name="He Z."/>
            <person name="Teodor R."/>
            <person name="Lu Y."/>
            <person name="Bowser T.A."/>
            <person name="Graham I.A."/>
            <person name="Ye K."/>
        </authorList>
    </citation>
    <scope>NUCLEOTIDE SEQUENCE [LARGE SCALE GENOMIC DNA]</scope>
    <source>
        <strain evidence="3">cv. HN1</strain>
        <tissue evidence="2">Leaves</tissue>
    </source>
</reference>
<name>A0A4Y7IAT1_PAPSO</name>
<dbReference type="Gramene" id="RZC44618">
    <property type="protein sequence ID" value="RZC44618"/>
    <property type="gene ID" value="C5167_037572"/>
</dbReference>
<feature type="chain" id="PRO_5021231622" evidence="1">
    <location>
        <begin position="24"/>
        <end position="84"/>
    </location>
</feature>
<keyword evidence="3" id="KW-1185">Reference proteome</keyword>
<gene>
    <name evidence="2" type="ORF">C5167_037572</name>
</gene>
<keyword evidence="1" id="KW-0732">Signal</keyword>
<feature type="signal peptide" evidence="1">
    <location>
        <begin position="1"/>
        <end position="23"/>
    </location>
</feature>
<accession>A0A4Y7IAT1</accession>